<dbReference type="InterPro" id="IPR056842">
    <property type="entry name" value="THADA-like_TPR_C"/>
</dbReference>
<gene>
    <name evidence="4" type="ORF">V1478_012896</name>
</gene>
<name>A0ABD2A9C6_VESSQ</name>
<evidence type="ECO:0000313" key="4">
    <source>
        <dbReference type="EMBL" id="KAL2717196.1"/>
    </source>
</evidence>
<sequence length="1433" mass="167698">MDLSHLLQELQICKENITIYKKLITFNLSFKHLLTTKNKEEWQLILLNIMEVLTSNQDMGQEWILLASHAFFILQSAQCDAESLQRYLVYFLEVDSSELFFINKTYKIIHLELFNLSWQNETKYIILAEVCNMPKCRVAMITSEHFLLCLSTSLTKNHLRCVGTKVYMNILKRLIEKDWKKSFDTVIKYLVYQWEIGPNKNYNALKSLCKYWLEPTIAKYKNILLHLWELCKDFVAPFFHSHLQRIANEMYITFPQDIDLIFYIHHKDEVIRLNGFAIYCYQSSKLLNNDKVDHFIMIKQFLWYNANTTSIFLRDGITKYFKIFYTNVLKSSENFGYNQYVCDIVDWLHEFLLDCFEPGSRYQRKILGLNLYKVVLSITHTYFCKHLIGKKHNSPITFHNKCTKKDIKCKFTNKKCLLVLLKLLQDSALDVKHTATYIIINYFEKDVLTNIEKKVIFDTGLKNCNSSKFYEVESGAALMKILATWEPFNAEFITNKCEKSALCNSYYEFFLYEARKQLLQMKEDILKAIVHSGSFYGILTAMLSSNFGNGLENCTPPLNFIKNLLDFLDDAITFFLSILSSKSTTTKYASSFAEMGLAINDTIKTSAINDDTYDDLILSPAHQVIVSCIWLSLKVSCEIVNNIGSCMYSNETTSHAIKLIAMVLTKCRHKGAIEAAGIAIGNLVRCICKKDSYAETLKIYVKNLLEDKTTNTLNITRRGAGFTLMFHKIVSNDNRKGRPLLHFAIQELLYSLESWSETQFEDIEYKYDLPLARHLYFLRTLVADKNLHVQLTPYMERISLVCFQYLRSEIWQIRNASLQLFGSIIPRLVGQSPGGKELDFGNGYSVNHFITHYPILTDHILKQLQVFSQLSENSNIILHEYSNIVHILILLSKFSISGCDFIDYLSYDFVQEMKSYFCKLLANPIEYVRILTGKAYAALTAFSCIKSEIEILKFNIFLIKNVNKIHGHLLTIKYLKEKFLAEAENINSCKTMESTMISPDEKCISEYRIQNIVKIWNNKLKTKSNQQVYYTLECMLIELFNLKLSPSNIECFDKIILDSLCILHMEKIKPSFYQFIDILTCSYADHIKYTGNFNWKIIDKIVHSEYIYQTINFLTHLHCFTPILKIILHILLSIIDNGNTLVINAMIKFIITTFKCSLLIDIYKLKLEEIVLNLIPKLDKNILHINVLHLKNILIAIFCKDEKIIYKILSAIFNMSLSENEYIKNEALECLQFFVQRFSEVESKNKLIMMHCCLILLKNDTSDICSSVTTIVQNHIMSTIYGSKKMCEHEEIIYQQLLLEIEYYTSLCNSFYLNDNIEFIRQFIGLDKLHNKQSSLVENPFDHEDNTFYKEETKFMNILYFYMQSNKKYYRTLKYESNTENYIDVSHIIQSKYQFLEKTGFNFNCLRNLLALRDKDYLFKKQETLIYEFKNKK</sequence>
<dbReference type="InterPro" id="IPR003309">
    <property type="entry name" value="SCAN_dom"/>
</dbReference>
<dbReference type="PANTHER" id="PTHR14387:SF0">
    <property type="entry name" value="DUF2428 DOMAIN-CONTAINING PROTEIN"/>
    <property type="match status" value="1"/>
</dbReference>
<evidence type="ECO:0000256" key="1">
    <source>
        <dbReference type="ARBA" id="ARBA00010409"/>
    </source>
</evidence>
<keyword evidence="2" id="KW-0819">tRNA processing</keyword>
<feature type="domain" description="SCAN box" evidence="3">
    <location>
        <begin position="188"/>
        <end position="227"/>
    </location>
</feature>
<dbReference type="InterPro" id="IPR016024">
    <property type="entry name" value="ARM-type_fold"/>
</dbReference>
<dbReference type="SUPFAM" id="SSF48371">
    <property type="entry name" value="ARM repeat"/>
    <property type="match status" value="2"/>
</dbReference>
<dbReference type="InterPro" id="IPR051954">
    <property type="entry name" value="tRNA_methyltransferase_THADA"/>
</dbReference>
<dbReference type="Pfam" id="PF25151">
    <property type="entry name" value="TPR_Trm732_C"/>
    <property type="match status" value="1"/>
</dbReference>
<evidence type="ECO:0000259" key="3">
    <source>
        <dbReference type="PROSITE" id="PS50804"/>
    </source>
</evidence>
<comment type="caution">
    <text evidence="4">The sequence shown here is derived from an EMBL/GenBank/DDBJ whole genome shotgun (WGS) entry which is preliminary data.</text>
</comment>
<proteinExistence type="inferred from homology"/>
<dbReference type="Pfam" id="PF10350">
    <property type="entry name" value="DUF2428"/>
    <property type="match status" value="1"/>
</dbReference>
<comment type="similarity">
    <text evidence="1">Belongs to the THADA family.</text>
</comment>
<evidence type="ECO:0000313" key="5">
    <source>
        <dbReference type="Proteomes" id="UP001607302"/>
    </source>
</evidence>
<dbReference type="InterPro" id="IPR019442">
    <property type="entry name" value="THADA/TRM732_DUF2428"/>
</dbReference>
<protein>
    <recommendedName>
        <fullName evidence="3">SCAN box domain-containing protein</fullName>
    </recommendedName>
</protein>
<keyword evidence="5" id="KW-1185">Reference proteome</keyword>
<dbReference type="GO" id="GO:0008033">
    <property type="term" value="P:tRNA processing"/>
    <property type="evidence" value="ECO:0007669"/>
    <property type="project" value="UniProtKB-KW"/>
</dbReference>
<evidence type="ECO:0000256" key="2">
    <source>
        <dbReference type="ARBA" id="ARBA00022694"/>
    </source>
</evidence>
<dbReference type="PROSITE" id="PS50804">
    <property type="entry name" value="SCAN_BOX"/>
    <property type="match status" value="1"/>
</dbReference>
<reference evidence="4 5" key="1">
    <citation type="journal article" date="2024" name="Ann. Entomol. Soc. Am.">
        <title>Genomic analyses of the southern and eastern yellowjacket wasps (Hymenoptera: Vespidae) reveal evolutionary signatures of social life.</title>
        <authorList>
            <person name="Catto M.A."/>
            <person name="Caine P.B."/>
            <person name="Orr S.E."/>
            <person name="Hunt B.G."/>
            <person name="Goodisman M.A.D."/>
        </authorList>
    </citation>
    <scope>NUCLEOTIDE SEQUENCE [LARGE SCALE GENOMIC DNA]</scope>
    <source>
        <strain evidence="4">233</strain>
        <tissue evidence="4">Head and thorax</tissue>
    </source>
</reference>
<dbReference type="PANTHER" id="PTHR14387">
    <property type="entry name" value="THADA/DEATH RECEPTOR INTERACTING PROTEIN"/>
    <property type="match status" value="1"/>
</dbReference>
<accession>A0ABD2A9C6</accession>
<dbReference type="EMBL" id="JAUDFV010000153">
    <property type="protein sequence ID" value="KAL2717196.1"/>
    <property type="molecule type" value="Genomic_DNA"/>
</dbReference>
<organism evidence="4 5">
    <name type="scientific">Vespula squamosa</name>
    <name type="common">Southern yellow jacket</name>
    <name type="synonym">Wasp</name>
    <dbReference type="NCBI Taxonomy" id="30214"/>
    <lineage>
        <taxon>Eukaryota</taxon>
        <taxon>Metazoa</taxon>
        <taxon>Ecdysozoa</taxon>
        <taxon>Arthropoda</taxon>
        <taxon>Hexapoda</taxon>
        <taxon>Insecta</taxon>
        <taxon>Pterygota</taxon>
        <taxon>Neoptera</taxon>
        <taxon>Endopterygota</taxon>
        <taxon>Hymenoptera</taxon>
        <taxon>Apocrita</taxon>
        <taxon>Aculeata</taxon>
        <taxon>Vespoidea</taxon>
        <taxon>Vespidae</taxon>
        <taxon>Vespinae</taxon>
        <taxon>Vespula</taxon>
    </lineage>
</organism>
<dbReference type="Proteomes" id="UP001607302">
    <property type="component" value="Unassembled WGS sequence"/>
</dbReference>